<dbReference type="Pfam" id="PF13479">
    <property type="entry name" value="AAA_24"/>
    <property type="match status" value="1"/>
</dbReference>
<protein>
    <submittedName>
        <fullName evidence="1">AAA family ATPase</fullName>
    </submittedName>
</protein>
<evidence type="ECO:0000313" key="2">
    <source>
        <dbReference type="Proteomes" id="UP000668068"/>
    </source>
</evidence>
<dbReference type="Proteomes" id="UP000668068">
    <property type="component" value="Unassembled WGS sequence"/>
</dbReference>
<dbReference type="AlphaFoldDB" id="A0AAW4J5Y8"/>
<dbReference type="RefSeq" id="WP_208340863.1">
    <property type="nucleotide sequence ID" value="NZ_JAENQO010000007.1"/>
</dbReference>
<name>A0AAW4J5Y8_CLOPF</name>
<proteinExistence type="predicted"/>
<reference evidence="1" key="1">
    <citation type="submission" date="2020-12" db="EMBL/GenBank/DDBJ databases">
        <title>Comparative genomics of Clostridium perfringens reveals patterns of host-associated phylogenetic clades and virulence factors.</title>
        <authorList>
            <person name="Smith A.H."/>
            <person name="Geier R."/>
        </authorList>
    </citation>
    <scope>NUCLEOTIDE SEQUENCE</scope>
    <source>
        <strain evidence="1">CHD30677R</strain>
    </source>
</reference>
<accession>A0AAW4J5Y8</accession>
<organism evidence="1 2">
    <name type="scientific">Clostridium perfringens</name>
    <dbReference type="NCBI Taxonomy" id="1502"/>
    <lineage>
        <taxon>Bacteria</taxon>
        <taxon>Bacillati</taxon>
        <taxon>Bacillota</taxon>
        <taxon>Clostridia</taxon>
        <taxon>Eubacteriales</taxon>
        <taxon>Clostridiaceae</taxon>
        <taxon>Clostridium</taxon>
    </lineage>
</organism>
<gene>
    <name evidence="1" type="ORF">JJB47_11805</name>
</gene>
<comment type="caution">
    <text evidence="1">The sequence shown here is derived from an EMBL/GenBank/DDBJ whole genome shotgun (WGS) entry which is preliminary data.</text>
</comment>
<dbReference type="EMBL" id="JAENQP010000007">
    <property type="protein sequence ID" value="MBO3359456.1"/>
    <property type="molecule type" value="Genomic_DNA"/>
</dbReference>
<sequence length="369" mass="42063">MAFVKPSIKEVKTTMESALMYIRSERKWGKSTLFRNIILQKFGDPTKGMLVGCGDEEGYNFLDSLNSTQITNYKDLFELKNWLIQEKGKEHNIEIVGFDVVDELVPMFEDYSVKLSIKETGKPCKSVNEAFGGFHKGQKRAAQEIKRFMKDIQRAGIGVFAISHTKNKTIKPQGCQTEEDGYMTLTSTLESTYESVFGDIFDIICTGVIEREVDGNKLKEANRYLYFRGDGYVEAGGRLAKDSVVDKLLFEGKSDYELAGEFINVVEEAMRKSTLSPMDVNVFKEKQLKETEERIEMNKQFNEEINKVPEIDVERNKVIGGLIPDLFKAANSDQKEKVKELMNQYGISKLLNFEENKTEGMEEILKVLS</sequence>
<evidence type="ECO:0000313" key="1">
    <source>
        <dbReference type="EMBL" id="MBO3359456.1"/>
    </source>
</evidence>